<dbReference type="AlphaFoldDB" id="A0A6I6EZA8"/>
<dbReference type="RefSeq" id="WP_156690875.1">
    <property type="nucleotide sequence ID" value="NZ_CP034279.1"/>
</dbReference>
<proteinExistence type="predicted"/>
<protein>
    <submittedName>
        <fullName evidence="1">Uncharacterized protein</fullName>
    </submittedName>
</protein>
<organism evidence="1 2">
    <name type="scientific">Streptomyces ficellus</name>
    <dbReference type="NCBI Taxonomy" id="1977088"/>
    <lineage>
        <taxon>Bacteria</taxon>
        <taxon>Bacillati</taxon>
        <taxon>Actinomycetota</taxon>
        <taxon>Actinomycetes</taxon>
        <taxon>Kitasatosporales</taxon>
        <taxon>Streptomycetaceae</taxon>
        <taxon>Streptomyces</taxon>
    </lineage>
</organism>
<dbReference type="EMBL" id="CP034279">
    <property type="protein sequence ID" value="QGV77053.1"/>
    <property type="molecule type" value="Genomic_DNA"/>
</dbReference>
<name>A0A6I6EZA8_9ACTN</name>
<sequence length="77" mass="8424">MSEPNTLERVRSTLNRHRTHLLETYRAVGVGIGQAAPSATSYCITVYLLSSADIPQEPVAIDGVPLRFEVTGPVRLM</sequence>
<evidence type="ECO:0000313" key="2">
    <source>
        <dbReference type="Proteomes" id="UP000422572"/>
    </source>
</evidence>
<dbReference type="OrthoDB" id="4244915at2"/>
<reference evidence="1 2" key="1">
    <citation type="submission" date="2018-12" db="EMBL/GenBank/DDBJ databases">
        <title>Complete genome sequence of Streptomyces ficellus NRRL8067, the producer of ficellomycin, feldamycin and nojirimycin.</title>
        <authorList>
            <person name="Zhang H."/>
            <person name="Yue R."/>
            <person name="Liu Y."/>
            <person name="Li M."/>
            <person name="Mu H."/>
            <person name="Zhang J."/>
        </authorList>
    </citation>
    <scope>NUCLEOTIDE SEQUENCE [LARGE SCALE GENOMIC DNA]</scope>
    <source>
        <strain evidence="1 2">NRRL 8067</strain>
    </source>
</reference>
<gene>
    <name evidence="1" type="ORF">EIZ62_01365</name>
</gene>
<dbReference type="KEGG" id="sfic:EIZ62_01365"/>
<evidence type="ECO:0000313" key="1">
    <source>
        <dbReference type="EMBL" id="QGV77053.1"/>
    </source>
</evidence>
<accession>A0A6I6EZA8</accession>
<keyword evidence="2" id="KW-1185">Reference proteome</keyword>
<dbReference type="Proteomes" id="UP000422572">
    <property type="component" value="Chromosome"/>
</dbReference>